<dbReference type="PROSITE" id="PS51986">
    <property type="entry name" value="GS_BETA_GRASP"/>
    <property type="match status" value="1"/>
</dbReference>
<evidence type="ECO:0000256" key="1">
    <source>
        <dbReference type="ARBA" id="ARBA00001946"/>
    </source>
</evidence>
<dbReference type="GO" id="GO:0006598">
    <property type="term" value="P:polyamine catabolic process"/>
    <property type="evidence" value="ECO:0007669"/>
    <property type="project" value="TreeGrafter"/>
</dbReference>
<dbReference type="FunFam" id="3.30.590.10:FF:000005">
    <property type="entry name" value="Probable glutamine synthetase"/>
    <property type="match status" value="1"/>
</dbReference>
<dbReference type="Proteomes" id="UP001336250">
    <property type="component" value="Unassembled WGS sequence"/>
</dbReference>
<dbReference type="Gene3D" id="3.10.20.70">
    <property type="entry name" value="Glutamine synthetase, N-terminal domain"/>
    <property type="match status" value="1"/>
</dbReference>
<dbReference type="GO" id="GO:0004356">
    <property type="term" value="F:glutamine synthetase activity"/>
    <property type="evidence" value="ECO:0007669"/>
    <property type="project" value="InterPro"/>
</dbReference>
<organism evidence="11 12">
    <name type="scientific">Aquincola agrisoli</name>
    <dbReference type="NCBI Taxonomy" id="3119538"/>
    <lineage>
        <taxon>Bacteria</taxon>
        <taxon>Pseudomonadati</taxon>
        <taxon>Pseudomonadota</taxon>
        <taxon>Betaproteobacteria</taxon>
        <taxon>Burkholderiales</taxon>
        <taxon>Sphaerotilaceae</taxon>
        <taxon>Aquincola</taxon>
    </lineage>
</organism>
<dbReference type="GO" id="GO:0005524">
    <property type="term" value="F:ATP binding"/>
    <property type="evidence" value="ECO:0007669"/>
    <property type="project" value="UniProtKB-KW"/>
</dbReference>
<evidence type="ECO:0000256" key="3">
    <source>
        <dbReference type="ARBA" id="ARBA00022598"/>
    </source>
</evidence>
<feature type="domain" description="GS beta-grasp" evidence="9">
    <location>
        <begin position="18"/>
        <end position="107"/>
    </location>
</feature>
<dbReference type="InterPro" id="IPR008147">
    <property type="entry name" value="Gln_synt_N"/>
</dbReference>
<feature type="domain" description="GS catalytic" evidence="10">
    <location>
        <begin position="114"/>
        <end position="448"/>
    </location>
</feature>
<dbReference type="RefSeq" id="WP_332288530.1">
    <property type="nucleotide sequence ID" value="NZ_JAZIBG010000019.1"/>
</dbReference>
<evidence type="ECO:0000259" key="10">
    <source>
        <dbReference type="PROSITE" id="PS51987"/>
    </source>
</evidence>
<proteinExistence type="inferred from homology"/>
<sequence>MHADDARLRAFLTEHRIHEVECVIPDMTGIARGKILPRDLFLNAGEMRIPKSVLLNTVNGQQPDNGPFVGDTDPDMVCLPDPGTVRVVPWAAEPVAVVIHDCQEWDGRPVQLSPRAVLRRVLALYDRVGWQPVVAPEMEFYLVARQQNPHEPLQPPLGRTGKPEVGRQSYSIDAVNDFDPFFMELSSFCQQHQLGVETLIHEAGPGQMEINFSHGEPLDLADRVFLFKRTVRETALRHGVFATFMAKPMEQEPGSAMHIHQSLNDRETGRNVFSREDGSASDMFFHYIAGLQTYIPQVMPMFAPYVNSYRRLAPYMSAPINVHWGHDNRTCGIRIPKSGPEARRVENRVPGVDVNPYLAMAATLACGWLGLRDKLQPGEPTTDSAWNVEHELPRHLEDAIEAMRGCEPMREVLGETFVDAFCAVKELEYATYNRVISSWEREHLLLLV</sequence>
<evidence type="ECO:0000256" key="4">
    <source>
        <dbReference type="ARBA" id="ARBA00022741"/>
    </source>
</evidence>
<evidence type="ECO:0000313" key="11">
    <source>
        <dbReference type="EMBL" id="MEF7613587.1"/>
    </source>
</evidence>
<comment type="similarity">
    <text evidence="2 7 8">Belongs to the glutamine synthetase family.</text>
</comment>
<dbReference type="EC" id="6.3.1.-" evidence="11"/>
<evidence type="ECO:0000256" key="7">
    <source>
        <dbReference type="PROSITE-ProRule" id="PRU01330"/>
    </source>
</evidence>
<dbReference type="SUPFAM" id="SSF55931">
    <property type="entry name" value="Glutamine synthetase/guanido kinase"/>
    <property type="match status" value="1"/>
</dbReference>
<evidence type="ECO:0000256" key="8">
    <source>
        <dbReference type="RuleBase" id="RU000384"/>
    </source>
</evidence>
<evidence type="ECO:0000259" key="9">
    <source>
        <dbReference type="PROSITE" id="PS51986"/>
    </source>
</evidence>
<dbReference type="SMART" id="SM01230">
    <property type="entry name" value="Gln-synt_C"/>
    <property type="match status" value="1"/>
</dbReference>
<dbReference type="InterPro" id="IPR027303">
    <property type="entry name" value="Gln_synth_gly_rich_site"/>
</dbReference>
<dbReference type="InterPro" id="IPR036651">
    <property type="entry name" value="Gln_synt_N_sf"/>
</dbReference>
<protein>
    <submittedName>
        <fullName evidence="11">Glutamine synthetase family protein</fullName>
        <ecNumber evidence="11">6.3.1.-</ecNumber>
    </submittedName>
</protein>
<dbReference type="EMBL" id="JAZIBG010000019">
    <property type="protein sequence ID" value="MEF7613587.1"/>
    <property type="molecule type" value="Genomic_DNA"/>
</dbReference>
<keyword evidence="12" id="KW-1185">Reference proteome</keyword>
<evidence type="ECO:0000313" key="12">
    <source>
        <dbReference type="Proteomes" id="UP001336250"/>
    </source>
</evidence>
<comment type="caution">
    <text evidence="11">The sequence shown here is derived from an EMBL/GenBank/DDBJ whole genome shotgun (WGS) entry which is preliminary data.</text>
</comment>
<dbReference type="AlphaFoldDB" id="A0AAW9QDT0"/>
<keyword evidence="3 11" id="KW-0436">Ligase</keyword>
<dbReference type="PROSITE" id="PS00181">
    <property type="entry name" value="GLNA_ATP"/>
    <property type="match status" value="1"/>
</dbReference>
<dbReference type="InterPro" id="IPR008146">
    <property type="entry name" value="Gln_synth_cat_dom"/>
</dbReference>
<dbReference type="PANTHER" id="PTHR43785">
    <property type="entry name" value="GAMMA-GLUTAMYLPUTRESCINE SYNTHETASE"/>
    <property type="match status" value="1"/>
</dbReference>
<evidence type="ECO:0000256" key="2">
    <source>
        <dbReference type="ARBA" id="ARBA00009897"/>
    </source>
</evidence>
<gene>
    <name evidence="11" type="ORF">V4F39_06645</name>
</gene>
<name>A0AAW9QDT0_9BURK</name>
<dbReference type="GO" id="GO:0006542">
    <property type="term" value="P:glutamine biosynthetic process"/>
    <property type="evidence" value="ECO:0007669"/>
    <property type="project" value="InterPro"/>
</dbReference>
<keyword evidence="6" id="KW-0460">Magnesium</keyword>
<dbReference type="Gene3D" id="3.30.590.10">
    <property type="entry name" value="Glutamine synthetase/guanido kinase, catalytic domain"/>
    <property type="match status" value="1"/>
</dbReference>
<dbReference type="PANTHER" id="PTHR43785:SF3">
    <property type="entry name" value="GS CATALYTIC DOMAIN-CONTAINING PROTEIN"/>
    <property type="match status" value="1"/>
</dbReference>
<keyword evidence="5" id="KW-0067">ATP-binding</keyword>
<dbReference type="PROSITE" id="PS51987">
    <property type="entry name" value="GS_CATALYTIC"/>
    <property type="match status" value="1"/>
</dbReference>
<comment type="cofactor">
    <cofactor evidence="1">
        <name>Mg(2+)</name>
        <dbReference type="ChEBI" id="CHEBI:18420"/>
    </cofactor>
</comment>
<keyword evidence="4" id="KW-0547">Nucleotide-binding</keyword>
<reference evidence="11 12" key="1">
    <citation type="submission" date="2024-02" db="EMBL/GenBank/DDBJ databases">
        <title>Genome sequence of Aquincola sp. MAHUQ-54.</title>
        <authorList>
            <person name="Huq M.A."/>
        </authorList>
    </citation>
    <scope>NUCLEOTIDE SEQUENCE [LARGE SCALE GENOMIC DNA]</scope>
    <source>
        <strain evidence="11 12">MAHUQ-54</strain>
    </source>
</reference>
<accession>A0AAW9QDT0</accession>
<dbReference type="SUPFAM" id="SSF54368">
    <property type="entry name" value="Glutamine synthetase, N-terminal domain"/>
    <property type="match status" value="1"/>
</dbReference>
<evidence type="ECO:0000256" key="6">
    <source>
        <dbReference type="ARBA" id="ARBA00022842"/>
    </source>
</evidence>
<dbReference type="Pfam" id="PF00120">
    <property type="entry name" value="Gln-synt_C"/>
    <property type="match status" value="1"/>
</dbReference>
<evidence type="ECO:0000256" key="5">
    <source>
        <dbReference type="ARBA" id="ARBA00022840"/>
    </source>
</evidence>
<dbReference type="InterPro" id="IPR014746">
    <property type="entry name" value="Gln_synth/guanido_kin_cat_dom"/>
</dbReference>